<gene>
    <name evidence="2" type="ORF">METZ01_LOCUS289501</name>
</gene>
<dbReference type="EMBL" id="UINC01087351">
    <property type="protein sequence ID" value="SVC36647.1"/>
    <property type="molecule type" value="Genomic_DNA"/>
</dbReference>
<accession>A0A382LN42</accession>
<evidence type="ECO:0000313" key="2">
    <source>
        <dbReference type="EMBL" id="SVC36647.1"/>
    </source>
</evidence>
<feature type="non-terminal residue" evidence="2">
    <location>
        <position position="147"/>
    </location>
</feature>
<evidence type="ECO:0000256" key="1">
    <source>
        <dbReference type="SAM" id="MobiDB-lite"/>
    </source>
</evidence>
<feature type="non-terminal residue" evidence="2">
    <location>
        <position position="1"/>
    </location>
</feature>
<proteinExistence type="predicted"/>
<protein>
    <submittedName>
        <fullName evidence="2">Uncharacterized protein</fullName>
    </submittedName>
</protein>
<name>A0A382LN42_9ZZZZ</name>
<dbReference type="AlphaFoldDB" id="A0A382LN42"/>
<sequence>VTKFDYCKVPLPLFMLIRAGSGLWSVCGAVIEAVGLPALIEGIMAVPRGSKPNQNGRKVYSQTANAIKKRKQLGLGEFADAAAADIPASTPAVETPPESVSATTAPGGFSNEAIGVTSTVTVLEEAVALPEDDEDIYYCTNCHKKPI</sequence>
<reference evidence="2" key="1">
    <citation type="submission" date="2018-05" db="EMBL/GenBank/DDBJ databases">
        <authorList>
            <person name="Lanie J.A."/>
            <person name="Ng W.-L."/>
            <person name="Kazmierczak K.M."/>
            <person name="Andrzejewski T.M."/>
            <person name="Davidsen T.M."/>
            <person name="Wayne K.J."/>
            <person name="Tettelin H."/>
            <person name="Glass J.I."/>
            <person name="Rusch D."/>
            <person name="Podicherti R."/>
            <person name="Tsui H.-C.T."/>
            <person name="Winkler M.E."/>
        </authorList>
    </citation>
    <scope>NUCLEOTIDE SEQUENCE</scope>
</reference>
<organism evidence="2">
    <name type="scientific">marine metagenome</name>
    <dbReference type="NCBI Taxonomy" id="408172"/>
    <lineage>
        <taxon>unclassified sequences</taxon>
        <taxon>metagenomes</taxon>
        <taxon>ecological metagenomes</taxon>
    </lineage>
</organism>
<feature type="region of interest" description="Disordered" evidence="1">
    <location>
        <begin position="88"/>
        <end position="107"/>
    </location>
</feature>